<keyword evidence="4" id="KW-1185">Reference proteome</keyword>
<dbReference type="OrthoDB" id="411211at2759"/>
<gene>
    <name evidence="3" type="primary">ACP5</name>
    <name evidence="3" type="ORF">SPIL2461_LOCUS16209</name>
</gene>
<comment type="caution">
    <text evidence="3">The sequence shown here is derived from an EMBL/GenBank/DDBJ whole genome shotgun (WGS) entry which is preliminary data.</text>
</comment>
<reference evidence="3" key="1">
    <citation type="submission" date="2021-02" db="EMBL/GenBank/DDBJ databases">
        <authorList>
            <person name="Dougan E. K."/>
            <person name="Rhodes N."/>
            <person name="Thang M."/>
            <person name="Chan C."/>
        </authorList>
    </citation>
    <scope>NUCLEOTIDE SEQUENCE</scope>
</reference>
<accession>A0A812V4Q7</accession>
<evidence type="ECO:0000313" key="4">
    <source>
        <dbReference type="Proteomes" id="UP000649617"/>
    </source>
</evidence>
<evidence type="ECO:0000313" key="3">
    <source>
        <dbReference type="EMBL" id="CAE7617194.1"/>
    </source>
</evidence>
<sequence length="235" mass="26532">AGSILEVFSSSLKGWSVGVVTKVTPEDKLVVQFSNEVFLDSFFVCLFGGRLSKAMASGSFSFFALADFGIDIHYFIPSMSRDFLQSALAMKRVAETPKVDIRFMALLGDNAYPMGVSGTEDVVWRGIFEDVFQFGYGLKWYAVLGNHDYYSDASAQVAYTYRHDGWYMPANWYSEVVEPKGISICMLALDSEQATGMSQRSEEGNDIFPYFRRQRAWFERRFPSQSIKRLTGLSS</sequence>
<keyword evidence="2" id="KW-0378">Hydrolase</keyword>
<dbReference type="GO" id="GO:0016787">
    <property type="term" value="F:hydrolase activity"/>
    <property type="evidence" value="ECO:0007669"/>
    <property type="project" value="UniProtKB-KW"/>
</dbReference>
<evidence type="ECO:0000256" key="2">
    <source>
        <dbReference type="ARBA" id="ARBA00022801"/>
    </source>
</evidence>
<feature type="non-terminal residue" evidence="3">
    <location>
        <position position="235"/>
    </location>
</feature>
<dbReference type="SUPFAM" id="SSF56300">
    <property type="entry name" value="Metallo-dependent phosphatases"/>
    <property type="match status" value="1"/>
</dbReference>
<dbReference type="AlphaFoldDB" id="A0A812V4Q7"/>
<dbReference type="Gene3D" id="3.60.21.10">
    <property type="match status" value="1"/>
</dbReference>
<evidence type="ECO:0000256" key="1">
    <source>
        <dbReference type="ARBA" id="ARBA00022729"/>
    </source>
</evidence>
<dbReference type="PANTHER" id="PTHR10161">
    <property type="entry name" value="TARTRATE-RESISTANT ACID PHOSPHATASE TYPE 5"/>
    <property type="match status" value="1"/>
</dbReference>
<dbReference type="PANTHER" id="PTHR10161:SF14">
    <property type="entry name" value="TARTRATE-RESISTANT ACID PHOSPHATASE TYPE 5"/>
    <property type="match status" value="1"/>
</dbReference>
<name>A0A812V4Q7_SYMPI</name>
<dbReference type="InterPro" id="IPR029052">
    <property type="entry name" value="Metallo-depent_PP-like"/>
</dbReference>
<organism evidence="3 4">
    <name type="scientific">Symbiodinium pilosum</name>
    <name type="common">Dinoflagellate</name>
    <dbReference type="NCBI Taxonomy" id="2952"/>
    <lineage>
        <taxon>Eukaryota</taxon>
        <taxon>Sar</taxon>
        <taxon>Alveolata</taxon>
        <taxon>Dinophyceae</taxon>
        <taxon>Suessiales</taxon>
        <taxon>Symbiodiniaceae</taxon>
        <taxon>Symbiodinium</taxon>
    </lineage>
</organism>
<dbReference type="EMBL" id="CAJNIZ010041779">
    <property type="protein sequence ID" value="CAE7617194.1"/>
    <property type="molecule type" value="Genomic_DNA"/>
</dbReference>
<proteinExistence type="predicted"/>
<protein>
    <submittedName>
        <fullName evidence="3">ACP5 protein</fullName>
    </submittedName>
</protein>
<dbReference type="Proteomes" id="UP000649617">
    <property type="component" value="Unassembled WGS sequence"/>
</dbReference>
<keyword evidence="1" id="KW-0732">Signal</keyword>
<dbReference type="InterPro" id="IPR051558">
    <property type="entry name" value="Metallophosphoesterase_PAP"/>
</dbReference>